<feature type="signal peptide" evidence="1">
    <location>
        <begin position="1"/>
        <end position="21"/>
    </location>
</feature>
<evidence type="ECO:0000313" key="2">
    <source>
        <dbReference type="EMBL" id="KAK3955696.1"/>
    </source>
</evidence>
<dbReference type="Proteomes" id="UP001303222">
    <property type="component" value="Unassembled WGS sequence"/>
</dbReference>
<reference evidence="2" key="1">
    <citation type="journal article" date="2023" name="Mol. Phylogenet. Evol.">
        <title>Genome-scale phylogeny and comparative genomics of the fungal order Sordariales.</title>
        <authorList>
            <person name="Hensen N."/>
            <person name="Bonometti L."/>
            <person name="Westerberg I."/>
            <person name="Brannstrom I.O."/>
            <person name="Guillou S."/>
            <person name="Cros-Aarteil S."/>
            <person name="Calhoun S."/>
            <person name="Haridas S."/>
            <person name="Kuo A."/>
            <person name="Mondo S."/>
            <person name="Pangilinan J."/>
            <person name="Riley R."/>
            <person name="LaButti K."/>
            <person name="Andreopoulos B."/>
            <person name="Lipzen A."/>
            <person name="Chen C."/>
            <person name="Yan M."/>
            <person name="Daum C."/>
            <person name="Ng V."/>
            <person name="Clum A."/>
            <person name="Steindorff A."/>
            <person name="Ohm R.A."/>
            <person name="Martin F."/>
            <person name="Silar P."/>
            <person name="Natvig D.O."/>
            <person name="Lalanne C."/>
            <person name="Gautier V."/>
            <person name="Ament-Velasquez S.L."/>
            <person name="Kruys A."/>
            <person name="Hutchinson M.I."/>
            <person name="Powell A.J."/>
            <person name="Barry K."/>
            <person name="Miller A.N."/>
            <person name="Grigoriev I.V."/>
            <person name="Debuchy R."/>
            <person name="Gladieux P."/>
            <person name="Hiltunen Thoren M."/>
            <person name="Johannesson H."/>
        </authorList>
    </citation>
    <scope>NUCLEOTIDE SEQUENCE</scope>
    <source>
        <strain evidence="2">CBS 626.80</strain>
    </source>
</reference>
<keyword evidence="1" id="KW-0732">Signal</keyword>
<proteinExistence type="predicted"/>
<accession>A0AAN6P188</accession>
<feature type="chain" id="PRO_5043016820" evidence="1">
    <location>
        <begin position="22"/>
        <end position="248"/>
    </location>
</feature>
<dbReference type="EMBL" id="MU859073">
    <property type="protein sequence ID" value="KAK3955696.1"/>
    <property type="molecule type" value="Genomic_DNA"/>
</dbReference>
<keyword evidence="3" id="KW-1185">Reference proteome</keyword>
<evidence type="ECO:0000313" key="3">
    <source>
        <dbReference type="Proteomes" id="UP001303222"/>
    </source>
</evidence>
<reference evidence="2" key="2">
    <citation type="submission" date="2023-06" db="EMBL/GenBank/DDBJ databases">
        <authorList>
            <consortium name="Lawrence Berkeley National Laboratory"/>
            <person name="Mondo S.J."/>
            <person name="Hensen N."/>
            <person name="Bonometti L."/>
            <person name="Westerberg I."/>
            <person name="Brannstrom I.O."/>
            <person name="Guillou S."/>
            <person name="Cros-Aarteil S."/>
            <person name="Calhoun S."/>
            <person name="Haridas S."/>
            <person name="Kuo A."/>
            <person name="Pangilinan J."/>
            <person name="Riley R."/>
            <person name="Labutti K."/>
            <person name="Andreopoulos B."/>
            <person name="Lipzen A."/>
            <person name="Chen C."/>
            <person name="Yanf M."/>
            <person name="Daum C."/>
            <person name="Ng V."/>
            <person name="Clum A."/>
            <person name="Steindorff A."/>
            <person name="Ohm R."/>
            <person name="Martin F."/>
            <person name="Silar P."/>
            <person name="Natvig D."/>
            <person name="Lalanne C."/>
            <person name="Gautier V."/>
            <person name="Ament-Velasquez S.L."/>
            <person name="Kruys A."/>
            <person name="Hutchinson M.I."/>
            <person name="Powell A.J."/>
            <person name="Barry K."/>
            <person name="Miller A.N."/>
            <person name="Grigoriev I.V."/>
            <person name="Debuchy R."/>
            <person name="Gladieux P."/>
            <person name="Thoren M.H."/>
            <person name="Johannesson H."/>
        </authorList>
    </citation>
    <scope>NUCLEOTIDE SEQUENCE</scope>
    <source>
        <strain evidence="2">CBS 626.80</strain>
    </source>
</reference>
<gene>
    <name evidence="2" type="ORF">QBC32DRAFT_332896</name>
</gene>
<sequence>MIATKVLLLVGMAFSATTVAANPVTKTCDNVKCPVRCEMIQGNPTCVGGQPPSAVAAEASSESPCDSVRCTYRCEVINNQAVCIEPPAEDLASDNALSPEAGNTSVNGEKCGVATCGLGQECCNVSCGLCVPIGGSCTQQICEPAGLQCGPSVCSGNTPKCCNKSCGICTAPDGFCTAQLCNRGFTTSESKRNEEADKIKLGNQKCGKATCPQGMSCCNSSCGICVKPGGACTQQFCQSADVLDVEVA</sequence>
<organism evidence="2 3">
    <name type="scientific">Pseudoneurospora amorphoporcata</name>
    <dbReference type="NCBI Taxonomy" id="241081"/>
    <lineage>
        <taxon>Eukaryota</taxon>
        <taxon>Fungi</taxon>
        <taxon>Dikarya</taxon>
        <taxon>Ascomycota</taxon>
        <taxon>Pezizomycotina</taxon>
        <taxon>Sordariomycetes</taxon>
        <taxon>Sordariomycetidae</taxon>
        <taxon>Sordariales</taxon>
        <taxon>Sordariaceae</taxon>
        <taxon>Pseudoneurospora</taxon>
    </lineage>
</organism>
<evidence type="ECO:0000256" key="1">
    <source>
        <dbReference type="SAM" id="SignalP"/>
    </source>
</evidence>
<comment type="caution">
    <text evidence="2">The sequence shown here is derived from an EMBL/GenBank/DDBJ whole genome shotgun (WGS) entry which is preliminary data.</text>
</comment>
<protein>
    <submittedName>
        <fullName evidence="2">Uncharacterized protein</fullName>
    </submittedName>
</protein>
<dbReference type="AlphaFoldDB" id="A0AAN6P188"/>
<name>A0AAN6P188_9PEZI</name>